<feature type="transmembrane region" description="Helical" evidence="3">
    <location>
        <begin position="82"/>
        <end position="101"/>
    </location>
</feature>
<evidence type="ECO:0000313" key="5">
    <source>
        <dbReference type="EMBL" id="MRW94468.1"/>
    </source>
</evidence>
<dbReference type="PROSITE" id="PS50887">
    <property type="entry name" value="GGDEF"/>
    <property type="match status" value="1"/>
</dbReference>
<organism evidence="5 6">
    <name type="scientific">Duganella guangzhouensis</name>
    <dbReference type="NCBI Taxonomy" id="2666084"/>
    <lineage>
        <taxon>Bacteria</taxon>
        <taxon>Pseudomonadati</taxon>
        <taxon>Pseudomonadota</taxon>
        <taxon>Betaproteobacteria</taxon>
        <taxon>Burkholderiales</taxon>
        <taxon>Oxalobacteraceae</taxon>
        <taxon>Telluria group</taxon>
        <taxon>Duganella</taxon>
    </lineage>
</organism>
<comment type="catalytic activity">
    <reaction evidence="2">
        <text>2 GTP = 3',3'-c-di-GMP + 2 diphosphate</text>
        <dbReference type="Rhea" id="RHEA:24898"/>
        <dbReference type="ChEBI" id="CHEBI:33019"/>
        <dbReference type="ChEBI" id="CHEBI:37565"/>
        <dbReference type="ChEBI" id="CHEBI:58805"/>
        <dbReference type="EC" id="2.7.7.65"/>
    </reaction>
</comment>
<evidence type="ECO:0000259" key="4">
    <source>
        <dbReference type="PROSITE" id="PS50887"/>
    </source>
</evidence>
<dbReference type="PANTHER" id="PTHR45138">
    <property type="entry name" value="REGULATORY COMPONENTS OF SENSORY TRANSDUCTION SYSTEM"/>
    <property type="match status" value="1"/>
</dbReference>
<accession>A0A6I2L8W1</accession>
<dbReference type="SUPFAM" id="SSF55073">
    <property type="entry name" value="Nucleotide cyclase"/>
    <property type="match status" value="1"/>
</dbReference>
<evidence type="ECO:0000256" key="3">
    <source>
        <dbReference type="SAM" id="Phobius"/>
    </source>
</evidence>
<protein>
    <recommendedName>
        <fullName evidence="1">diguanylate cyclase</fullName>
        <ecNumber evidence="1">2.7.7.65</ecNumber>
    </recommendedName>
</protein>
<dbReference type="Proteomes" id="UP000433309">
    <property type="component" value="Unassembled WGS sequence"/>
</dbReference>
<evidence type="ECO:0000256" key="2">
    <source>
        <dbReference type="ARBA" id="ARBA00034247"/>
    </source>
</evidence>
<dbReference type="EMBL" id="WKJK01000028">
    <property type="protein sequence ID" value="MRW94468.1"/>
    <property type="molecule type" value="Genomic_DNA"/>
</dbReference>
<feature type="transmembrane region" description="Helical" evidence="3">
    <location>
        <begin position="136"/>
        <end position="157"/>
    </location>
</feature>
<evidence type="ECO:0000256" key="1">
    <source>
        <dbReference type="ARBA" id="ARBA00012528"/>
    </source>
</evidence>
<evidence type="ECO:0000313" key="6">
    <source>
        <dbReference type="Proteomes" id="UP000433309"/>
    </source>
</evidence>
<feature type="domain" description="GGDEF" evidence="4">
    <location>
        <begin position="239"/>
        <end position="368"/>
    </location>
</feature>
<dbReference type="InterPro" id="IPR000160">
    <property type="entry name" value="GGDEF_dom"/>
</dbReference>
<feature type="transmembrane region" description="Helical" evidence="3">
    <location>
        <begin position="52"/>
        <end position="70"/>
    </location>
</feature>
<dbReference type="AlphaFoldDB" id="A0A6I2L8W1"/>
<dbReference type="InterPro" id="IPR029787">
    <property type="entry name" value="Nucleotide_cyclase"/>
</dbReference>
<keyword evidence="3" id="KW-1133">Transmembrane helix</keyword>
<sequence>MATLMAFAMSGVLYSAHLNFPREIKGLRDWALALILLVAGAVIFGVHGKSNILLLCSNIVMTWGLGLMLIGTEKFYQLRPSWNLFHAVWLIIVFGLGYWLWVQPNFHSRVAIASLLVFILHARGIYVVFKYGNRHFSTVLFGTLMAIDAMMVMARGILALTKGIDVNLMDTGMFASLYLATAHFMVLLMSVGFMMMCTRRLQTTLERRSTLDPLTEVLNRRGFADIYAKELALMRRESSCMTMLNIDVDYFKRINDGYGHAVGDRVLVDVAQMISKALRKSDHVARFGGEEFVVLLPDTGVERALHIAGRIQDTLREPRPAIPLYTVSIGVACQSSADESLDGILVRADKALYCAKERGRDRVEVAQDSVTPLRTVARA</sequence>
<dbReference type="InterPro" id="IPR050469">
    <property type="entry name" value="Diguanylate_Cyclase"/>
</dbReference>
<feature type="transmembrane region" description="Helical" evidence="3">
    <location>
        <begin position="107"/>
        <end position="129"/>
    </location>
</feature>
<keyword evidence="6" id="KW-1185">Reference proteome</keyword>
<reference evidence="5 6" key="1">
    <citation type="submission" date="2019-11" db="EMBL/GenBank/DDBJ databases">
        <title>Novel species isolated from a subtropical stream in China.</title>
        <authorList>
            <person name="Lu H."/>
        </authorList>
    </citation>
    <scope>NUCLEOTIDE SEQUENCE [LARGE SCALE GENOMIC DNA]</scope>
    <source>
        <strain evidence="5 6">FT80W</strain>
    </source>
</reference>
<comment type="caution">
    <text evidence="5">The sequence shown here is derived from an EMBL/GenBank/DDBJ whole genome shotgun (WGS) entry which is preliminary data.</text>
</comment>
<dbReference type="InterPro" id="IPR043128">
    <property type="entry name" value="Rev_trsase/Diguanyl_cyclase"/>
</dbReference>
<dbReference type="Gene3D" id="3.30.70.270">
    <property type="match status" value="1"/>
</dbReference>
<name>A0A6I2L8W1_9BURK</name>
<keyword evidence="3" id="KW-0812">Transmembrane</keyword>
<dbReference type="GO" id="GO:0052621">
    <property type="term" value="F:diguanylate cyclase activity"/>
    <property type="evidence" value="ECO:0007669"/>
    <property type="project" value="UniProtKB-EC"/>
</dbReference>
<proteinExistence type="predicted"/>
<dbReference type="Pfam" id="PF00990">
    <property type="entry name" value="GGDEF"/>
    <property type="match status" value="1"/>
</dbReference>
<gene>
    <name evidence="5" type="ORF">GJ699_31310</name>
</gene>
<feature type="transmembrane region" description="Helical" evidence="3">
    <location>
        <begin position="30"/>
        <end position="46"/>
    </location>
</feature>
<keyword evidence="3" id="KW-0472">Membrane</keyword>
<dbReference type="NCBIfam" id="TIGR00254">
    <property type="entry name" value="GGDEF"/>
    <property type="match status" value="1"/>
</dbReference>
<dbReference type="PANTHER" id="PTHR45138:SF9">
    <property type="entry name" value="DIGUANYLATE CYCLASE DGCM-RELATED"/>
    <property type="match status" value="1"/>
</dbReference>
<dbReference type="CDD" id="cd01949">
    <property type="entry name" value="GGDEF"/>
    <property type="match status" value="1"/>
</dbReference>
<feature type="transmembrane region" description="Helical" evidence="3">
    <location>
        <begin position="177"/>
        <end position="198"/>
    </location>
</feature>
<dbReference type="FunFam" id="3.30.70.270:FF:000001">
    <property type="entry name" value="Diguanylate cyclase domain protein"/>
    <property type="match status" value="1"/>
</dbReference>
<dbReference type="SMART" id="SM00267">
    <property type="entry name" value="GGDEF"/>
    <property type="match status" value="1"/>
</dbReference>
<dbReference type="EC" id="2.7.7.65" evidence="1"/>